<dbReference type="InterPro" id="IPR050302">
    <property type="entry name" value="Rab_GAP_TBC_domain"/>
</dbReference>
<feature type="region of interest" description="Disordered" evidence="1">
    <location>
        <begin position="34"/>
        <end position="66"/>
    </location>
</feature>
<evidence type="ECO:0000313" key="3">
    <source>
        <dbReference type="EMBL" id="CAF9930163.1"/>
    </source>
</evidence>
<evidence type="ECO:0000256" key="1">
    <source>
        <dbReference type="SAM" id="MobiDB-lite"/>
    </source>
</evidence>
<dbReference type="SMART" id="SM00164">
    <property type="entry name" value="TBC"/>
    <property type="match status" value="1"/>
</dbReference>
<dbReference type="Gene3D" id="1.10.8.270">
    <property type="entry name" value="putative rabgap domain of human tbc1 domain family member 14 like domains"/>
    <property type="match status" value="1"/>
</dbReference>
<dbReference type="PANTHER" id="PTHR47219:SF20">
    <property type="entry name" value="TBC1 DOMAIN FAMILY MEMBER 2B"/>
    <property type="match status" value="1"/>
</dbReference>
<feature type="compositionally biased region" description="Basic and acidic residues" evidence="1">
    <location>
        <begin position="360"/>
        <end position="371"/>
    </location>
</feature>
<feature type="compositionally biased region" description="Polar residues" evidence="1">
    <location>
        <begin position="397"/>
        <end position="407"/>
    </location>
</feature>
<feature type="domain" description="Rab-GAP TBC" evidence="2">
    <location>
        <begin position="475"/>
        <end position="687"/>
    </location>
</feature>
<dbReference type="GO" id="GO:0031267">
    <property type="term" value="F:small GTPase binding"/>
    <property type="evidence" value="ECO:0007669"/>
    <property type="project" value="TreeGrafter"/>
</dbReference>
<feature type="compositionally biased region" description="Low complexity" evidence="1">
    <location>
        <begin position="277"/>
        <end position="288"/>
    </location>
</feature>
<feature type="compositionally biased region" description="Polar residues" evidence="1">
    <location>
        <begin position="198"/>
        <end position="225"/>
    </location>
</feature>
<feature type="compositionally biased region" description="Basic and acidic residues" evidence="1">
    <location>
        <begin position="124"/>
        <end position="138"/>
    </location>
</feature>
<feature type="region of interest" description="Disordered" evidence="1">
    <location>
        <begin position="277"/>
        <end position="296"/>
    </location>
</feature>
<evidence type="ECO:0000313" key="4">
    <source>
        <dbReference type="Proteomes" id="UP000664534"/>
    </source>
</evidence>
<feature type="region of interest" description="Disordered" evidence="1">
    <location>
        <begin position="108"/>
        <end position="251"/>
    </location>
</feature>
<name>A0A8H3FYW9_9LECA</name>
<dbReference type="Proteomes" id="UP000664534">
    <property type="component" value="Unassembled WGS sequence"/>
</dbReference>
<dbReference type="OrthoDB" id="294251at2759"/>
<feature type="compositionally biased region" description="Basic and acidic residues" evidence="1">
    <location>
        <begin position="341"/>
        <end position="353"/>
    </location>
</feature>
<dbReference type="InterPro" id="IPR035969">
    <property type="entry name" value="Rab-GAP_TBC_sf"/>
</dbReference>
<dbReference type="PROSITE" id="PS50086">
    <property type="entry name" value="TBC_RABGAP"/>
    <property type="match status" value="1"/>
</dbReference>
<dbReference type="GO" id="GO:0005096">
    <property type="term" value="F:GTPase activator activity"/>
    <property type="evidence" value="ECO:0007669"/>
    <property type="project" value="TreeGrafter"/>
</dbReference>
<protein>
    <recommendedName>
        <fullName evidence="2">Rab-GAP TBC domain-containing protein</fullName>
    </recommendedName>
</protein>
<feature type="region of interest" description="Disordered" evidence="1">
    <location>
        <begin position="330"/>
        <end position="407"/>
    </location>
</feature>
<reference evidence="3" key="1">
    <citation type="submission" date="2021-03" db="EMBL/GenBank/DDBJ databases">
        <authorList>
            <person name="Tagirdzhanova G."/>
        </authorList>
    </citation>
    <scope>NUCLEOTIDE SEQUENCE</scope>
</reference>
<sequence>MTFVDGRLGEPLAAAIDDGVALGKTLKKKKSLTRLFSTASRKSSRSRPPSPEYVHTPHTPHTPPIPQVPTHFWPLGPSGAPRIPSMSFDRLISEHIRDEQFVDMAHSDKLPGSPLAMSNTEETENTRSKATLKCESEPASRQSPVASKDHSRARASSVVRNGSSEKPIIPALPKGTKTGLRMPPAFTSVPRGRGLSVTAPNPKSSPAQPQLTRPSTAGGESNSKPTGKRRANSHRQVQGLPHPSFFDLEDFPMSPQRPWHATYSSDEVRSSFRSALTTSSSHIDTTSTERSSVLTKGTSITDSTIDQQSRPVSKVDSMTVDDAIDMYAAGFADDDETGPNDSRDTSMSEEERRRSMKIAEAIKDTIGDARPSRRPTTSQSTSSTARMSYDAIRRRSSQPPTILPPTSTRDQYGFLKANHHVSITQYDAWTPGYLLSQERRTKKWASYMREQALSTVNPTHFPDRSAKTQRYIRKGIPPAWRGSAWFFYAGGDAYLEKHAGLYTSLVSRSEDELSTTDIESIERDLHRTFPDNIHFKPDLRSSGSSAPELPLLSSLRHVLRAYALHNPRIGYCQSLNFLAGLLLLFLGEEKAFWMLHIITTVYLPGTHELSLEGTYVDLWILMVALKSTLPHTWAKVGAAGGSGDDSNGSARLPPISLCTTSWFMSLFIGTLPIETVLRVWDMLFYEGSRTLFRVALTIFKLGEQRIKDVSDPMELFQVVQGLPRGMLDAGAFMATVCRRGGVGGGWVEERRCEQRERFAKERAIAAGLSNATGADDVVPRDGTADERWDSARGRPTMTRMDSLWRRRKRKASVPVAVDGISGAGRDLLAL</sequence>
<comment type="caution">
    <text evidence="3">The sequence shown here is derived from an EMBL/GenBank/DDBJ whole genome shotgun (WGS) entry which is preliminary data.</text>
</comment>
<organism evidence="3 4">
    <name type="scientific">Imshaugia aleurites</name>
    <dbReference type="NCBI Taxonomy" id="172621"/>
    <lineage>
        <taxon>Eukaryota</taxon>
        <taxon>Fungi</taxon>
        <taxon>Dikarya</taxon>
        <taxon>Ascomycota</taxon>
        <taxon>Pezizomycotina</taxon>
        <taxon>Lecanoromycetes</taxon>
        <taxon>OSLEUM clade</taxon>
        <taxon>Lecanoromycetidae</taxon>
        <taxon>Lecanorales</taxon>
        <taxon>Lecanorineae</taxon>
        <taxon>Parmeliaceae</taxon>
        <taxon>Imshaugia</taxon>
    </lineage>
</organism>
<dbReference type="PANTHER" id="PTHR47219">
    <property type="entry name" value="RAB GTPASE-ACTIVATING PROTEIN 1-LIKE"/>
    <property type="match status" value="1"/>
</dbReference>
<accession>A0A8H3FYW9</accession>
<dbReference type="Gene3D" id="1.10.472.80">
    <property type="entry name" value="Ypt/Rab-GAP domain of gyp1p, domain 3"/>
    <property type="match status" value="1"/>
</dbReference>
<evidence type="ECO:0000259" key="2">
    <source>
        <dbReference type="PROSITE" id="PS50086"/>
    </source>
</evidence>
<proteinExistence type="predicted"/>
<feature type="compositionally biased region" description="Low complexity" evidence="1">
    <location>
        <begin position="374"/>
        <end position="386"/>
    </location>
</feature>
<dbReference type="AlphaFoldDB" id="A0A8H3FYW9"/>
<dbReference type="FunFam" id="1.10.8.270:FF:000026">
    <property type="entry name" value="TBC (Tre-2/Bub2/Cdc16) domain family"/>
    <property type="match status" value="1"/>
</dbReference>
<dbReference type="Pfam" id="PF00566">
    <property type="entry name" value="RabGAP-TBC"/>
    <property type="match status" value="1"/>
</dbReference>
<keyword evidence="4" id="KW-1185">Reference proteome</keyword>
<dbReference type="SUPFAM" id="SSF47923">
    <property type="entry name" value="Ypt/Rab-GAP domain of gyp1p"/>
    <property type="match status" value="2"/>
</dbReference>
<gene>
    <name evidence="3" type="ORF">IMSHALPRED_008096</name>
</gene>
<dbReference type="InterPro" id="IPR000195">
    <property type="entry name" value="Rab-GAP-TBC_dom"/>
</dbReference>
<dbReference type="EMBL" id="CAJPDT010000056">
    <property type="protein sequence ID" value="CAF9930163.1"/>
    <property type="molecule type" value="Genomic_DNA"/>
</dbReference>